<evidence type="ECO:0000313" key="1">
    <source>
        <dbReference type="EMBL" id="TBL81056.1"/>
    </source>
</evidence>
<dbReference type="Gene3D" id="2.120.10.10">
    <property type="match status" value="1"/>
</dbReference>
<accession>A0A4Q9DXB6</accession>
<organism evidence="1 2">
    <name type="scientific">Paenibacillus thalictri</name>
    <dbReference type="NCBI Taxonomy" id="2527873"/>
    <lineage>
        <taxon>Bacteria</taxon>
        <taxon>Bacillati</taxon>
        <taxon>Bacillota</taxon>
        <taxon>Bacilli</taxon>
        <taxon>Bacillales</taxon>
        <taxon>Paenibacillaceae</taxon>
        <taxon>Paenibacillus</taxon>
    </lineage>
</organism>
<dbReference type="CDD" id="cd15482">
    <property type="entry name" value="Sialidase_non-viral"/>
    <property type="match status" value="1"/>
</dbReference>
<dbReference type="SUPFAM" id="SSF50939">
    <property type="entry name" value="Sialidases"/>
    <property type="match status" value="1"/>
</dbReference>
<evidence type="ECO:0000313" key="2">
    <source>
        <dbReference type="Proteomes" id="UP000293142"/>
    </source>
</evidence>
<gene>
    <name evidence="1" type="ORF">EYB31_02885</name>
</gene>
<dbReference type="OrthoDB" id="3698617at2"/>
<protein>
    <submittedName>
        <fullName evidence="1">Exo-alpha-sialidase</fullName>
    </submittedName>
</protein>
<dbReference type="InterPro" id="IPR036278">
    <property type="entry name" value="Sialidase_sf"/>
</dbReference>
<sequence>MKRIESLADEYITVFASPDPTHIYCFSPGIAVLPNGRLVATLDLGGPGMAQMGGPFGVSNRGKQVQGRVLVSDDRGRTWRQRLRFPFMHARPFFVEGALYVLGHCRDLMIVRSDDGGDTWSEPVRLTTGGDWHQAPCNVHMAGGHVYLAMERIYYHDVANWPVSLMAPVLMRGAVQNDLTDPANWTFATTLVARDAFSSAELDYFGVPFYTEHTGPKTSQANCAPIGWLETNVVQFTDPDHCWHDPTGRTFHLWMRAHTGGTGYAAIAKVVEQEDGSMTTMLETVPSGKTVVFVPCPGGQMKFHILYDEPTKLYWLLSSQATDSMTRIDKLPPDRFDLPNNERHRLQLHFSRNCIDWCFAGLVCMTRSAGQARHYASMAINGDDLLILSRSGDEHAKDAHNGNLITLHTVARFRELIY</sequence>
<comment type="caution">
    <text evidence="1">The sequence shown here is derived from an EMBL/GenBank/DDBJ whole genome shotgun (WGS) entry which is preliminary data.</text>
</comment>
<dbReference type="AlphaFoldDB" id="A0A4Q9DXB6"/>
<dbReference type="EMBL" id="SIRE01000003">
    <property type="protein sequence ID" value="TBL81056.1"/>
    <property type="molecule type" value="Genomic_DNA"/>
</dbReference>
<name>A0A4Q9DXB6_9BACL</name>
<proteinExistence type="predicted"/>
<dbReference type="RefSeq" id="WP_131011770.1">
    <property type="nucleotide sequence ID" value="NZ_SIRE01000003.1"/>
</dbReference>
<keyword evidence="2" id="KW-1185">Reference proteome</keyword>
<reference evidence="1 2" key="1">
    <citation type="submission" date="2019-02" db="EMBL/GenBank/DDBJ databases">
        <title>Paenibacillus sp. nov., isolated from surface-sterilized tissue of Thalictrum simplex L.</title>
        <authorList>
            <person name="Tuo L."/>
        </authorList>
    </citation>
    <scope>NUCLEOTIDE SEQUENCE [LARGE SCALE GENOMIC DNA]</scope>
    <source>
        <strain evidence="1 2">N2SHLJ1</strain>
    </source>
</reference>
<dbReference type="Proteomes" id="UP000293142">
    <property type="component" value="Unassembled WGS sequence"/>
</dbReference>